<proteinExistence type="predicted"/>
<gene>
    <name evidence="7" type="ORF">DP116_11065</name>
</gene>
<evidence type="ECO:0000313" key="7">
    <source>
        <dbReference type="EMBL" id="NMG19970.1"/>
    </source>
</evidence>
<keyword evidence="8" id="KW-1185">Reference proteome</keyword>
<dbReference type="Proteomes" id="UP000718564">
    <property type="component" value="Unassembled WGS sequence"/>
</dbReference>
<name>A0ABX1P8Q9_9CYAN</name>
<evidence type="ECO:0000256" key="4">
    <source>
        <dbReference type="SAM" id="MobiDB-lite"/>
    </source>
</evidence>
<dbReference type="InterPro" id="IPR051544">
    <property type="entry name" value="TPS_OM_transporter"/>
</dbReference>
<dbReference type="Pfam" id="PF08479">
    <property type="entry name" value="POTRA_2"/>
    <property type="match status" value="1"/>
</dbReference>
<keyword evidence="1" id="KW-0472">Membrane</keyword>
<evidence type="ECO:0000259" key="5">
    <source>
        <dbReference type="Pfam" id="PF03865"/>
    </source>
</evidence>
<feature type="region of interest" description="Disordered" evidence="4">
    <location>
        <begin position="47"/>
        <end position="91"/>
    </location>
</feature>
<organism evidence="7 8">
    <name type="scientific">Brasilonema bromeliae SPC951</name>
    <dbReference type="NCBI Taxonomy" id="385972"/>
    <lineage>
        <taxon>Bacteria</taxon>
        <taxon>Bacillati</taxon>
        <taxon>Cyanobacteriota</taxon>
        <taxon>Cyanophyceae</taxon>
        <taxon>Nostocales</taxon>
        <taxon>Scytonemataceae</taxon>
        <taxon>Brasilonema</taxon>
        <taxon>Bromeliae group (in: Brasilonema)</taxon>
    </lineage>
</organism>
<feature type="domain" description="Haemolysin activator HlyB C-terminal" evidence="5">
    <location>
        <begin position="287"/>
        <end position="598"/>
    </location>
</feature>
<dbReference type="PANTHER" id="PTHR34597:SF3">
    <property type="entry name" value="OUTER MEMBRANE TRANSPORTER CDIB"/>
    <property type="match status" value="1"/>
</dbReference>
<dbReference type="RefSeq" id="WP_169155232.1">
    <property type="nucleotide sequence ID" value="NZ_CAWPJE010000042.1"/>
</dbReference>
<evidence type="ECO:0000256" key="2">
    <source>
        <dbReference type="ARBA" id="ARBA00022692"/>
    </source>
</evidence>
<evidence type="ECO:0000259" key="6">
    <source>
        <dbReference type="Pfam" id="PF08479"/>
    </source>
</evidence>
<dbReference type="PANTHER" id="PTHR34597">
    <property type="entry name" value="SLR1661 PROTEIN"/>
    <property type="match status" value="1"/>
</dbReference>
<sequence>MENKYFWNMCLLKFLFTVATLTFSLPVQIARAVEVAQVPSADLLSQPNLAQTLPPPQDVLPPPSQPPQQPTVPSPPPDPGKLLPTTPAPNLPQQPAPEVVIKFFVNKFQFEGGSVFKNEKLLRAMEVFLYPSEPASEQLNDKAKCDALKQIDKKAPPRKLPRSESDPPVELTFAQLLVARSAITQLYICKGYITSGALIPAEQEFPPPPEAGALKIQIIEGTLEDILVVGNRRLNRNYIRSRLARANKKPLNRNQLLEALQLLQLNPRIGNLSAELAAGTRFGTNLLVVRVDEARTFHGEIALDNNRSPGVGTFQRSVRLREENLLGIGDTVSLSYANTDGSHQFDVSYAIPLTPEETTLAFSYGRSWNNVIEKPFNILDIFSDSEEYQLSLRHPVIRNPRQEFTLEFALSHQRTQSSLGIDDTGPFPLSPGADDQGRTRISALRFIQQWVERGDRSVLALRSQFSVGLGILGATNQEVPPDTNFFAWRGQAQWVRRLAKDTLLVVRGDLQVADRRLVSLEQFRLGGQASVRGYRQDAVLADNGVFGSVELRLPIIRFAENQGLLQVIPLVDVGTAWNNFEGSDLKPNPLVSVGLGLSLQIGESLDARLDWGIPLVSVEGDKKTLQEQGLYFSVLWRPF</sequence>
<protein>
    <submittedName>
        <fullName evidence="7">ShlB/FhaC/HecB family hemolysin secretion/activation protein</fullName>
    </submittedName>
</protein>
<keyword evidence="3" id="KW-0998">Cell outer membrane</keyword>
<dbReference type="EMBL" id="QMEB01000068">
    <property type="protein sequence ID" value="NMG19970.1"/>
    <property type="molecule type" value="Genomic_DNA"/>
</dbReference>
<keyword evidence="1" id="KW-1134">Transmembrane beta strand</keyword>
<dbReference type="InterPro" id="IPR013686">
    <property type="entry name" value="Polypept-transport_assoc_ShlB"/>
</dbReference>
<evidence type="ECO:0000313" key="8">
    <source>
        <dbReference type="Proteomes" id="UP000718564"/>
    </source>
</evidence>
<evidence type="ECO:0000256" key="1">
    <source>
        <dbReference type="ARBA" id="ARBA00022452"/>
    </source>
</evidence>
<feature type="compositionally biased region" description="Pro residues" evidence="4">
    <location>
        <begin position="53"/>
        <end position="79"/>
    </location>
</feature>
<accession>A0ABX1P8Q9</accession>
<dbReference type="Gene3D" id="3.10.20.310">
    <property type="entry name" value="membrane protein fhac"/>
    <property type="match status" value="1"/>
</dbReference>
<reference evidence="7 8" key="1">
    <citation type="submission" date="2018-06" db="EMBL/GenBank/DDBJ databases">
        <title>Comparative genomics of Brasilonema spp. strains.</title>
        <authorList>
            <person name="Alvarenga D.O."/>
            <person name="Fiore M.F."/>
            <person name="Varani A.M."/>
        </authorList>
    </citation>
    <scope>NUCLEOTIDE SEQUENCE [LARGE SCALE GENOMIC DNA]</scope>
    <source>
        <strain evidence="7 8">SPC951</strain>
    </source>
</reference>
<keyword evidence="2" id="KW-0812">Transmembrane</keyword>
<comment type="caution">
    <text evidence="7">The sequence shown here is derived from an EMBL/GenBank/DDBJ whole genome shotgun (WGS) entry which is preliminary data.</text>
</comment>
<feature type="domain" description="Polypeptide-transport-associated ShlB-type" evidence="6">
    <location>
        <begin position="170"/>
        <end position="221"/>
    </location>
</feature>
<dbReference type="Gene3D" id="2.40.160.50">
    <property type="entry name" value="membrane protein fhac: a member of the omp85/tpsb transporter family"/>
    <property type="match status" value="1"/>
</dbReference>
<evidence type="ECO:0000256" key="3">
    <source>
        <dbReference type="ARBA" id="ARBA00023237"/>
    </source>
</evidence>
<dbReference type="Pfam" id="PF03865">
    <property type="entry name" value="ShlB"/>
    <property type="match status" value="1"/>
</dbReference>
<dbReference type="InterPro" id="IPR005565">
    <property type="entry name" value="Hemolysn_activator_HlyB_C"/>
</dbReference>